<protein>
    <submittedName>
        <fullName evidence="6">Signal peptide peptidase SppA</fullName>
    </submittedName>
</protein>
<dbReference type="EMBL" id="NOKQ01000276">
    <property type="protein sequence ID" value="OZS77210.1"/>
    <property type="molecule type" value="Genomic_DNA"/>
</dbReference>
<dbReference type="OrthoDB" id="9764363at2"/>
<keyword evidence="7" id="KW-1185">Reference proteome</keyword>
<evidence type="ECO:0000256" key="2">
    <source>
        <dbReference type="ARBA" id="ARBA00022670"/>
    </source>
</evidence>
<dbReference type="GO" id="GO:0006508">
    <property type="term" value="P:proteolysis"/>
    <property type="evidence" value="ECO:0007669"/>
    <property type="project" value="UniProtKB-KW"/>
</dbReference>
<evidence type="ECO:0000313" key="7">
    <source>
        <dbReference type="Proteomes" id="UP000217065"/>
    </source>
</evidence>
<evidence type="ECO:0000259" key="5">
    <source>
        <dbReference type="Pfam" id="PF01343"/>
    </source>
</evidence>
<dbReference type="InterPro" id="IPR004635">
    <property type="entry name" value="Pept_S49_SppA"/>
</dbReference>
<gene>
    <name evidence="6" type="primary">sppA</name>
    <name evidence="6" type="ORF">CF394_12615</name>
</gene>
<keyword evidence="3" id="KW-0378">Hydrolase</keyword>
<dbReference type="Proteomes" id="UP000217065">
    <property type="component" value="Unassembled WGS sequence"/>
</dbReference>
<comment type="caution">
    <text evidence="6">The sequence shown here is derived from an EMBL/GenBank/DDBJ whole genome shotgun (WGS) entry which is preliminary data.</text>
</comment>
<dbReference type="GO" id="GO:0008236">
    <property type="term" value="F:serine-type peptidase activity"/>
    <property type="evidence" value="ECO:0007669"/>
    <property type="project" value="UniProtKB-KW"/>
</dbReference>
<dbReference type="RefSeq" id="WP_094944070.1">
    <property type="nucleotide sequence ID" value="NZ_NOKQ01000276.1"/>
</dbReference>
<dbReference type="AlphaFoldDB" id="A0A264W0U6"/>
<name>A0A264W0U6_9BACL</name>
<accession>A0A264W0U6</accession>
<dbReference type="InterPro" id="IPR029045">
    <property type="entry name" value="ClpP/crotonase-like_dom_sf"/>
</dbReference>
<dbReference type="PANTHER" id="PTHR42987:SF7">
    <property type="entry name" value="SIGNAL PEPTIDE PEPTIDASE SPPA-RELATED"/>
    <property type="match status" value="1"/>
</dbReference>
<reference evidence="6 7" key="1">
    <citation type="submission" date="2017-07" db="EMBL/GenBank/DDBJ databases">
        <title>Tetzosporium hominis gen.nov. sp.nov.</title>
        <authorList>
            <person name="Tetz G."/>
            <person name="Tetz V."/>
        </authorList>
    </citation>
    <scope>NUCLEOTIDE SEQUENCE [LARGE SCALE GENOMIC DNA]</scope>
    <source>
        <strain evidence="6 7">VT-49</strain>
    </source>
</reference>
<dbReference type="InterPro" id="IPR047272">
    <property type="entry name" value="S49_SppA_C"/>
</dbReference>
<keyword evidence="2" id="KW-0645">Protease</keyword>
<evidence type="ECO:0000313" key="6">
    <source>
        <dbReference type="EMBL" id="OZS77210.1"/>
    </source>
</evidence>
<dbReference type="Gene3D" id="3.90.226.10">
    <property type="entry name" value="2-enoyl-CoA Hydratase, Chain A, domain 1"/>
    <property type="match status" value="2"/>
</dbReference>
<evidence type="ECO:0000256" key="3">
    <source>
        <dbReference type="ARBA" id="ARBA00022801"/>
    </source>
</evidence>
<dbReference type="PANTHER" id="PTHR42987">
    <property type="entry name" value="PEPTIDASE S49"/>
    <property type="match status" value="1"/>
</dbReference>
<comment type="similarity">
    <text evidence="1">Belongs to the peptidase S49 family.</text>
</comment>
<evidence type="ECO:0000256" key="1">
    <source>
        <dbReference type="ARBA" id="ARBA00008683"/>
    </source>
</evidence>
<dbReference type="Pfam" id="PF01343">
    <property type="entry name" value="Peptidase_S49"/>
    <property type="match status" value="1"/>
</dbReference>
<proteinExistence type="inferred from homology"/>
<sequence length="337" mass="36971">MNIKRWVALGIATLLVAVSIIVNSVSAALSTDWTSWLEDYESTMLETMGSTVIESGDVSERIVVLRVEGVIQDTGAASSLFATEGYNHSFFLQQLEEAKNDPTVKGIVLAVDSPGGGVVESAEIYKDLMKIKDETDKPIYVSMGGMAASGGYYIAAPADKIFVMKETMTGSIGVILQSVNYGDLAEKYGVEFVTIKTGPYKDILSPSRDMLPEEEEMLQDMINDSYEEFVRIIAEGRGMSEEEVRKVADGRILNGRQAIEANLADDYGFEEDVIAAMKEDLDIPGAEVFEYSQEQSLSSLFGVKAQSFLGLDIETQVISKLITDNQAPRMMYLYGEQ</sequence>
<feature type="domain" description="Peptidase S49" evidence="5">
    <location>
        <begin position="134"/>
        <end position="282"/>
    </location>
</feature>
<keyword evidence="4" id="KW-0720">Serine protease</keyword>
<evidence type="ECO:0000256" key="4">
    <source>
        <dbReference type="ARBA" id="ARBA00022825"/>
    </source>
</evidence>
<dbReference type="CDD" id="cd07023">
    <property type="entry name" value="S49_Sppa_N_C"/>
    <property type="match status" value="1"/>
</dbReference>
<dbReference type="InterPro" id="IPR002142">
    <property type="entry name" value="Peptidase_S49"/>
</dbReference>
<dbReference type="SUPFAM" id="SSF52096">
    <property type="entry name" value="ClpP/crotonase"/>
    <property type="match status" value="1"/>
</dbReference>
<dbReference type="NCBIfam" id="TIGR00706">
    <property type="entry name" value="SppA_dom"/>
    <property type="match status" value="1"/>
</dbReference>
<organism evidence="6 7">
    <name type="scientific">Tetzosporium hominis</name>
    <dbReference type="NCBI Taxonomy" id="2020506"/>
    <lineage>
        <taxon>Bacteria</taxon>
        <taxon>Bacillati</taxon>
        <taxon>Bacillota</taxon>
        <taxon>Bacilli</taxon>
        <taxon>Bacillales</taxon>
        <taxon>Caryophanaceae</taxon>
        <taxon>Tetzosporium</taxon>
    </lineage>
</organism>